<evidence type="ECO:0000313" key="11">
    <source>
        <dbReference type="EnsemblMetazoa" id="PPA34722.1"/>
    </source>
</evidence>
<dbReference type="FunFam" id="2.10.25.10:FF:001370">
    <property type="entry name" value="Uncharacterized protein"/>
    <property type="match status" value="1"/>
</dbReference>
<dbReference type="InterPro" id="IPR001774">
    <property type="entry name" value="DSL"/>
</dbReference>
<keyword evidence="4 5" id="KW-1015">Disulfide bond</keyword>
<accession>A0A8R1YPI2</accession>
<feature type="disulfide bond" evidence="5">
    <location>
        <begin position="300"/>
        <end position="309"/>
    </location>
</feature>
<comment type="caution">
    <text evidence="5">Lacks conserved residue(s) required for the propagation of feature annotation.</text>
</comment>
<dbReference type="AlphaFoldDB" id="A0A2A6C8I8"/>
<feature type="disulfide bond" evidence="6">
    <location>
        <begin position="123"/>
        <end position="132"/>
    </location>
</feature>
<evidence type="ECO:0000256" key="3">
    <source>
        <dbReference type="ARBA" id="ARBA00022737"/>
    </source>
</evidence>
<dbReference type="OrthoDB" id="5912267at2759"/>
<evidence type="ECO:0000256" key="7">
    <source>
        <dbReference type="RuleBase" id="RU280815"/>
    </source>
</evidence>
<evidence type="ECO:0000256" key="4">
    <source>
        <dbReference type="ARBA" id="ARBA00023157"/>
    </source>
</evidence>
<feature type="compositionally biased region" description="Basic and acidic residues" evidence="8">
    <location>
        <begin position="377"/>
        <end position="396"/>
    </location>
</feature>
<keyword evidence="3 7" id="KW-0677">Repeat</keyword>
<dbReference type="PROSITE" id="PS01186">
    <property type="entry name" value="EGF_2"/>
    <property type="match status" value="1"/>
</dbReference>
<feature type="region of interest" description="Disordered" evidence="8">
    <location>
        <begin position="366"/>
        <end position="401"/>
    </location>
</feature>
<dbReference type="GO" id="GO:0016020">
    <property type="term" value="C:membrane"/>
    <property type="evidence" value="ECO:0007669"/>
    <property type="project" value="UniProtKB-SubCell"/>
</dbReference>
<dbReference type="Pfam" id="PF00008">
    <property type="entry name" value="EGF"/>
    <property type="match status" value="1"/>
</dbReference>
<gene>
    <name evidence="11" type="primary">WBGene00273091</name>
</gene>
<dbReference type="Pfam" id="PF01414">
    <property type="entry name" value="DSL"/>
    <property type="match status" value="1"/>
</dbReference>
<dbReference type="Gene3D" id="2.10.25.10">
    <property type="entry name" value="Laminin"/>
    <property type="match status" value="3"/>
</dbReference>
<feature type="compositionally biased region" description="Low complexity" evidence="8">
    <location>
        <begin position="366"/>
        <end position="376"/>
    </location>
</feature>
<comment type="subcellular location">
    <subcellularLocation>
        <location evidence="7">Membrane</location>
        <topology evidence="7">Single-pass type I membrane protein</topology>
    </subcellularLocation>
</comment>
<dbReference type="GO" id="GO:0007154">
    <property type="term" value="P:cell communication"/>
    <property type="evidence" value="ECO:0007669"/>
    <property type="project" value="InterPro"/>
</dbReference>
<evidence type="ECO:0000256" key="10">
    <source>
        <dbReference type="SAM" id="SignalP"/>
    </source>
</evidence>
<keyword evidence="7 10" id="KW-0732">Signal</keyword>
<reference evidence="12" key="1">
    <citation type="journal article" date="2008" name="Nat. Genet.">
        <title>The Pristionchus pacificus genome provides a unique perspective on nematode lifestyle and parasitism.</title>
        <authorList>
            <person name="Dieterich C."/>
            <person name="Clifton S.W."/>
            <person name="Schuster L.N."/>
            <person name="Chinwalla A."/>
            <person name="Delehaunty K."/>
            <person name="Dinkelacker I."/>
            <person name="Fulton L."/>
            <person name="Fulton R."/>
            <person name="Godfrey J."/>
            <person name="Minx P."/>
            <person name="Mitreva M."/>
            <person name="Roeseler W."/>
            <person name="Tian H."/>
            <person name="Witte H."/>
            <person name="Yang S.P."/>
            <person name="Wilson R.K."/>
            <person name="Sommer R.J."/>
        </authorList>
    </citation>
    <scope>NUCLEOTIDE SEQUENCE [LARGE SCALE GENOMIC DNA]</scope>
    <source>
        <strain evidence="12">PS312</strain>
    </source>
</reference>
<dbReference type="PANTHER" id="PTHR24044:SF417">
    <property type="entry name" value="WEARY, ISOFORM B"/>
    <property type="match status" value="1"/>
</dbReference>
<name>A0A2A6C8I8_PRIPA</name>
<dbReference type="PROSITE" id="PS51051">
    <property type="entry name" value="DSL"/>
    <property type="match status" value="1"/>
</dbReference>
<dbReference type="InterPro" id="IPR000742">
    <property type="entry name" value="EGF"/>
</dbReference>
<evidence type="ECO:0000256" key="2">
    <source>
        <dbReference type="ARBA" id="ARBA00022536"/>
    </source>
</evidence>
<organism evidence="11 12">
    <name type="scientific">Pristionchus pacificus</name>
    <name type="common">Parasitic nematode worm</name>
    <dbReference type="NCBI Taxonomy" id="54126"/>
    <lineage>
        <taxon>Eukaryota</taxon>
        <taxon>Metazoa</taxon>
        <taxon>Ecdysozoa</taxon>
        <taxon>Nematoda</taxon>
        <taxon>Chromadorea</taxon>
        <taxon>Rhabditida</taxon>
        <taxon>Rhabditina</taxon>
        <taxon>Diplogasteromorpha</taxon>
        <taxon>Diplogasteroidea</taxon>
        <taxon>Neodiplogasteridae</taxon>
        <taxon>Pristionchus</taxon>
    </lineage>
</organism>
<keyword evidence="7 9" id="KW-0472">Membrane</keyword>
<dbReference type="PANTHER" id="PTHR24044">
    <property type="entry name" value="NOTCH LIGAND FAMILY MEMBER"/>
    <property type="match status" value="1"/>
</dbReference>
<evidence type="ECO:0000256" key="6">
    <source>
        <dbReference type="PROSITE-ProRule" id="PRU00377"/>
    </source>
</evidence>
<dbReference type="InterPro" id="IPR050906">
    <property type="entry name" value="Notch_signaling"/>
</dbReference>
<dbReference type="GO" id="GO:0005112">
    <property type="term" value="F:Notch binding"/>
    <property type="evidence" value="ECO:0000318"/>
    <property type="project" value="GO_Central"/>
</dbReference>
<evidence type="ECO:0000256" key="1">
    <source>
        <dbReference type="ARBA" id="ARBA00022473"/>
    </source>
</evidence>
<dbReference type="SUPFAM" id="SSF57196">
    <property type="entry name" value="EGF/Laminin"/>
    <property type="match status" value="1"/>
</dbReference>
<dbReference type="PROSITE" id="PS00022">
    <property type="entry name" value="EGF_1"/>
    <property type="match status" value="3"/>
</dbReference>
<feature type="signal peptide" evidence="10">
    <location>
        <begin position="1"/>
        <end position="17"/>
    </location>
</feature>
<dbReference type="CDD" id="cd00055">
    <property type="entry name" value="EGF_Lam"/>
    <property type="match status" value="1"/>
</dbReference>
<dbReference type="InterPro" id="IPR002049">
    <property type="entry name" value="LE_dom"/>
</dbReference>
<dbReference type="SMART" id="SM00181">
    <property type="entry name" value="EGF"/>
    <property type="match status" value="4"/>
</dbReference>
<dbReference type="CDD" id="cd00054">
    <property type="entry name" value="EGF_CA"/>
    <property type="match status" value="1"/>
</dbReference>
<protein>
    <recommendedName>
        <fullName evidence="7">Delta-like protein</fullName>
    </recommendedName>
</protein>
<evidence type="ECO:0000256" key="5">
    <source>
        <dbReference type="PROSITE-ProRule" id="PRU00076"/>
    </source>
</evidence>
<feature type="disulfide bond" evidence="5">
    <location>
        <begin position="260"/>
        <end position="269"/>
    </location>
</feature>
<feature type="disulfide bond" evidence="6">
    <location>
        <begin position="154"/>
        <end position="163"/>
    </location>
</feature>
<dbReference type="EnsemblMetazoa" id="PPA34722.1">
    <property type="protein sequence ID" value="PPA34722.1"/>
    <property type="gene ID" value="WBGene00273091"/>
</dbReference>
<keyword evidence="12" id="KW-1185">Reference proteome</keyword>
<sequence>MIFASTLLAAMLMLTSCVTPMAATDGHYSVNLRFSALTPESVRTTVILNGVEKSATVSAHTTDLTLDYTMSSDQVLDNKPILLEVSVLAGANFETKTLELDRASPRVHSVNDLVRIVAGKSECAKNYYGPFCSLYCAANEALHWTCSSEGVLGCAEGWQGPKCAERACPVACVHGHCDNGAVCRCRPGFAGPACDQCIPAAGCLSGACRNNTPGTCGGCADGWAGALCNIDLSLCSAKKSPCAVGSICIVKAPGKTACICPEGKTGSNCDVDAVARPCPCKNGGRCSPLSIRTPSAVCQCPLGFTGPHCETIAVTTTVTRGGETNQSAIAHNNLLVVMNVILCLVVLLTGTVLILLALRFINSSASGACGRPSSSSRSEESSTRTNENRKKEEKPTQKLSTVSLLMPEDLTTLPPSYSAACTPYSTPSHSSKGDAEKTFVFDTVDEPRYSTCPKKSTVFSIPEPEKTYESLPV</sequence>
<dbReference type="Proteomes" id="UP000005239">
    <property type="component" value="Unassembled WGS sequence"/>
</dbReference>
<proteinExistence type="predicted"/>
<dbReference type="SMART" id="SM00051">
    <property type="entry name" value="DSL"/>
    <property type="match status" value="1"/>
</dbReference>
<dbReference type="Gene3D" id="2.10.25.140">
    <property type="match status" value="1"/>
</dbReference>
<keyword evidence="7 9" id="KW-1133">Transmembrane helix</keyword>
<evidence type="ECO:0000256" key="8">
    <source>
        <dbReference type="SAM" id="MobiDB-lite"/>
    </source>
</evidence>
<dbReference type="FunFam" id="2.10.25.140:FF:000002">
    <property type="entry name" value="Delta-like protein"/>
    <property type="match status" value="1"/>
</dbReference>
<dbReference type="PROSITE" id="PS50026">
    <property type="entry name" value="EGF_3"/>
    <property type="match status" value="2"/>
</dbReference>
<feature type="chain" id="PRO_5043691428" description="Delta-like protein" evidence="10">
    <location>
        <begin position="18"/>
        <end position="473"/>
    </location>
</feature>
<reference evidence="11" key="2">
    <citation type="submission" date="2022-06" db="UniProtKB">
        <authorList>
            <consortium name="EnsemblMetazoa"/>
        </authorList>
    </citation>
    <scope>IDENTIFICATION</scope>
    <source>
        <strain evidence="11">PS312</strain>
    </source>
</reference>
<evidence type="ECO:0000256" key="9">
    <source>
        <dbReference type="SAM" id="Phobius"/>
    </source>
</evidence>
<keyword evidence="7 9" id="KW-0812">Transmembrane</keyword>
<accession>A0A2A6C8I8</accession>
<keyword evidence="1 7" id="KW-0217">Developmental protein</keyword>
<keyword evidence="2 5" id="KW-0245">EGF-like domain</keyword>
<feature type="transmembrane region" description="Helical" evidence="9">
    <location>
        <begin position="334"/>
        <end position="358"/>
    </location>
</feature>
<evidence type="ECO:0000313" key="12">
    <source>
        <dbReference type="Proteomes" id="UP000005239"/>
    </source>
</evidence>
<comment type="function">
    <text evidence="7">Putative Notch ligand involved in the mediation of Notch signaling.</text>
</comment>